<evidence type="ECO:0000256" key="3">
    <source>
        <dbReference type="ARBA" id="ARBA00022597"/>
    </source>
</evidence>
<dbReference type="SUPFAM" id="SSF52540">
    <property type="entry name" value="P-loop containing nucleoside triphosphate hydrolases"/>
    <property type="match status" value="2"/>
</dbReference>
<keyword evidence="9" id="KW-1185">Reference proteome</keyword>
<dbReference type="GO" id="GO:0005524">
    <property type="term" value="F:ATP binding"/>
    <property type="evidence" value="ECO:0007669"/>
    <property type="project" value="UniProtKB-KW"/>
</dbReference>
<keyword evidence="3" id="KW-0762">Sugar transport</keyword>
<dbReference type="Pfam" id="PF00005">
    <property type="entry name" value="ABC_tran"/>
    <property type="match status" value="2"/>
</dbReference>
<comment type="similarity">
    <text evidence="1">Belongs to the ABC transporter superfamily.</text>
</comment>
<sequence length="510" mass="54303">MPSPAAAPMPALALSGVTVRFGTFTANDRIDFSVGSGEVHALLGENGAGKTTLMRVVAGLLKPQDGTIAINGTPVTLNSPLDAAALGIGMVHQHFMLVPPLSVAQNAALGLPRVGRFFPDMRRVRADLAEISERYGLEVDPDAIVGDLTVAGQQRVEIVKALYRGARIFVLDEPTAVLAPKEVEGLFRVLRMLAEAGTAMVFISHKLNEVMEISNRVSVLRQGKLVATRATAETSGAELARLMIGSDFELPHVSDTVPQDAPVRLEARSLAYRDERGVPRLDGLDLSVRRGEIVGIAGVDGNGQQELAEVLTGLRQPQSGTLMIDGTDVTGSDPARRIGLGLAHVPEDRQRTGIVDLSIAENAVLETIDRPPASRRGILSHSAIRAFAETLIADYDVRCTGPRQPITTLSGGNQQKVILGRALSRDPGVIVAVQPTRGLDVGATAFVHRQLLEQRRRGAAIVLVSTELDEVLALSDRVLVIYAGRIVGELPRNQIALDRLSALMTGQAAA</sequence>
<gene>
    <name evidence="8" type="ORF">SAMN02983003_2596</name>
</gene>
<dbReference type="STRING" id="665118.SAMN02983003_2596"/>
<name>A0A1K2HZI5_9HYPH</name>
<evidence type="ECO:0000313" key="8">
    <source>
        <dbReference type="EMBL" id="SFZ85431.1"/>
    </source>
</evidence>
<evidence type="ECO:0000256" key="2">
    <source>
        <dbReference type="ARBA" id="ARBA00022448"/>
    </source>
</evidence>
<evidence type="ECO:0000256" key="5">
    <source>
        <dbReference type="ARBA" id="ARBA00022741"/>
    </source>
</evidence>
<dbReference type="PANTHER" id="PTHR43790">
    <property type="entry name" value="CARBOHYDRATE TRANSPORT ATP-BINDING PROTEIN MG119-RELATED"/>
    <property type="match status" value="1"/>
</dbReference>
<dbReference type="InterPro" id="IPR003593">
    <property type="entry name" value="AAA+_ATPase"/>
</dbReference>
<accession>A0A1K2HZI5</accession>
<dbReference type="PROSITE" id="PS50893">
    <property type="entry name" value="ABC_TRANSPORTER_2"/>
    <property type="match status" value="2"/>
</dbReference>
<feature type="domain" description="ABC transporter" evidence="7">
    <location>
        <begin position="265"/>
        <end position="508"/>
    </location>
</feature>
<keyword evidence="4" id="KW-0677">Repeat</keyword>
<proteinExistence type="inferred from homology"/>
<dbReference type="RefSeq" id="WP_143145790.1">
    <property type="nucleotide sequence ID" value="NZ_FPKU01000002.1"/>
</dbReference>
<keyword evidence="5" id="KW-0547">Nucleotide-binding</keyword>
<dbReference type="InterPro" id="IPR050107">
    <property type="entry name" value="ABC_carbohydrate_import_ATPase"/>
</dbReference>
<dbReference type="InterPro" id="IPR027417">
    <property type="entry name" value="P-loop_NTPase"/>
</dbReference>
<dbReference type="CDD" id="cd03215">
    <property type="entry name" value="ABC_Carb_Monos_II"/>
    <property type="match status" value="1"/>
</dbReference>
<dbReference type="GO" id="GO:0016887">
    <property type="term" value="F:ATP hydrolysis activity"/>
    <property type="evidence" value="ECO:0007669"/>
    <property type="project" value="InterPro"/>
</dbReference>
<feature type="domain" description="ABC transporter" evidence="7">
    <location>
        <begin position="12"/>
        <end position="247"/>
    </location>
</feature>
<evidence type="ECO:0000313" key="9">
    <source>
        <dbReference type="Proteomes" id="UP000183447"/>
    </source>
</evidence>
<organism evidence="8 9">
    <name type="scientific">Devosia enhydra</name>
    <dbReference type="NCBI Taxonomy" id="665118"/>
    <lineage>
        <taxon>Bacteria</taxon>
        <taxon>Pseudomonadati</taxon>
        <taxon>Pseudomonadota</taxon>
        <taxon>Alphaproteobacteria</taxon>
        <taxon>Hyphomicrobiales</taxon>
        <taxon>Devosiaceae</taxon>
        <taxon>Devosia</taxon>
    </lineage>
</organism>
<dbReference type="InterPro" id="IPR017871">
    <property type="entry name" value="ABC_transporter-like_CS"/>
</dbReference>
<dbReference type="OrthoDB" id="9805029at2"/>
<protein>
    <submittedName>
        <fullName evidence="8">Nucleoside ABC transporter ATP-binding protein</fullName>
    </submittedName>
</protein>
<dbReference type="Proteomes" id="UP000183447">
    <property type="component" value="Unassembled WGS sequence"/>
</dbReference>
<dbReference type="EMBL" id="FPKU01000002">
    <property type="protein sequence ID" value="SFZ85431.1"/>
    <property type="molecule type" value="Genomic_DNA"/>
</dbReference>
<keyword evidence="6 8" id="KW-0067">ATP-binding</keyword>
<dbReference type="PANTHER" id="PTHR43790:SF9">
    <property type="entry name" value="GALACTOFURANOSE TRANSPORTER ATP-BINDING PROTEIN YTFR"/>
    <property type="match status" value="1"/>
</dbReference>
<dbReference type="PROSITE" id="PS00211">
    <property type="entry name" value="ABC_TRANSPORTER_1"/>
    <property type="match status" value="1"/>
</dbReference>
<evidence type="ECO:0000256" key="6">
    <source>
        <dbReference type="ARBA" id="ARBA00022840"/>
    </source>
</evidence>
<dbReference type="CDD" id="cd03216">
    <property type="entry name" value="ABC_Carb_Monos_I"/>
    <property type="match status" value="1"/>
</dbReference>
<evidence type="ECO:0000259" key="7">
    <source>
        <dbReference type="PROSITE" id="PS50893"/>
    </source>
</evidence>
<dbReference type="AlphaFoldDB" id="A0A1K2HZI5"/>
<dbReference type="SMART" id="SM00382">
    <property type="entry name" value="AAA"/>
    <property type="match status" value="1"/>
</dbReference>
<evidence type="ECO:0000256" key="4">
    <source>
        <dbReference type="ARBA" id="ARBA00022737"/>
    </source>
</evidence>
<reference evidence="8 9" key="1">
    <citation type="submission" date="2016-11" db="EMBL/GenBank/DDBJ databases">
        <authorList>
            <person name="Jaros S."/>
            <person name="Januszkiewicz K."/>
            <person name="Wedrychowicz H."/>
        </authorList>
    </citation>
    <scope>NUCLEOTIDE SEQUENCE [LARGE SCALE GENOMIC DNA]</scope>
    <source>
        <strain evidence="8 9">ATCC 23634</strain>
    </source>
</reference>
<keyword evidence="2" id="KW-0813">Transport</keyword>
<dbReference type="Gene3D" id="3.40.50.300">
    <property type="entry name" value="P-loop containing nucleotide triphosphate hydrolases"/>
    <property type="match status" value="2"/>
</dbReference>
<evidence type="ECO:0000256" key="1">
    <source>
        <dbReference type="ARBA" id="ARBA00005417"/>
    </source>
</evidence>
<dbReference type="InterPro" id="IPR003439">
    <property type="entry name" value="ABC_transporter-like_ATP-bd"/>
</dbReference>